<dbReference type="GO" id="GO:0007131">
    <property type="term" value="P:reciprocal meiotic recombination"/>
    <property type="evidence" value="ECO:0007669"/>
    <property type="project" value="TreeGrafter"/>
</dbReference>
<dbReference type="EMBL" id="GG662720">
    <property type="protein sequence ID" value="EAR86356.1"/>
    <property type="molecule type" value="Genomic_DNA"/>
</dbReference>
<dbReference type="OrthoDB" id="293020at2759"/>
<keyword evidence="1" id="KW-0472">Membrane</keyword>
<dbReference type="PANTHER" id="PTHR31398">
    <property type="entry name" value="MEIOTIC NUCLEAR DIVISION PROTEIN 1 HOMOLOG"/>
    <property type="match status" value="1"/>
</dbReference>
<dbReference type="OMA" id="ETINDDQ"/>
<reference evidence="3" key="1">
    <citation type="journal article" date="2006" name="PLoS Biol.">
        <title>Macronuclear genome sequence of the ciliate Tetrahymena thermophila, a model eukaryote.</title>
        <authorList>
            <person name="Eisen J.A."/>
            <person name="Coyne R.S."/>
            <person name="Wu M."/>
            <person name="Wu D."/>
            <person name="Thiagarajan M."/>
            <person name="Wortman J.R."/>
            <person name="Badger J.H."/>
            <person name="Ren Q."/>
            <person name="Amedeo P."/>
            <person name="Jones K.M."/>
            <person name="Tallon L.J."/>
            <person name="Delcher A.L."/>
            <person name="Salzberg S.L."/>
            <person name="Silva J.C."/>
            <person name="Haas B.J."/>
            <person name="Majoros W.H."/>
            <person name="Farzad M."/>
            <person name="Carlton J.M."/>
            <person name="Smith R.K. Jr."/>
            <person name="Garg J."/>
            <person name="Pearlman R.E."/>
            <person name="Karrer K.M."/>
            <person name="Sun L."/>
            <person name="Manning G."/>
            <person name="Elde N.C."/>
            <person name="Turkewitz A.P."/>
            <person name="Asai D.J."/>
            <person name="Wilkes D.E."/>
            <person name="Wang Y."/>
            <person name="Cai H."/>
            <person name="Collins K."/>
            <person name="Stewart B.A."/>
            <person name="Lee S.R."/>
            <person name="Wilamowska K."/>
            <person name="Weinberg Z."/>
            <person name="Ruzzo W.L."/>
            <person name="Wloga D."/>
            <person name="Gaertig J."/>
            <person name="Frankel J."/>
            <person name="Tsao C.-C."/>
            <person name="Gorovsky M.A."/>
            <person name="Keeling P.J."/>
            <person name="Waller R.F."/>
            <person name="Patron N.J."/>
            <person name="Cherry J.M."/>
            <person name="Stover N.A."/>
            <person name="Krieger C.J."/>
            <person name="del Toro C."/>
            <person name="Ryder H.F."/>
            <person name="Williamson S.C."/>
            <person name="Barbeau R.A."/>
            <person name="Hamilton E.P."/>
            <person name="Orias E."/>
        </authorList>
    </citation>
    <scope>NUCLEOTIDE SEQUENCE [LARGE SCALE GENOMIC DNA]</scope>
    <source>
        <strain evidence="3">SB210</strain>
    </source>
</reference>
<evidence type="ECO:0000313" key="3">
    <source>
        <dbReference type="Proteomes" id="UP000009168"/>
    </source>
</evidence>
<evidence type="ECO:0000256" key="1">
    <source>
        <dbReference type="SAM" id="Phobius"/>
    </source>
</evidence>
<dbReference type="GeneID" id="7828657"/>
<organism evidence="2 3">
    <name type="scientific">Tetrahymena thermophila (strain SB210)</name>
    <dbReference type="NCBI Taxonomy" id="312017"/>
    <lineage>
        <taxon>Eukaryota</taxon>
        <taxon>Sar</taxon>
        <taxon>Alveolata</taxon>
        <taxon>Ciliophora</taxon>
        <taxon>Intramacronucleata</taxon>
        <taxon>Oligohymenophorea</taxon>
        <taxon>Hymenostomatida</taxon>
        <taxon>Tetrahymenina</taxon>
        <taxon>Tetrahymenidae</taxon>
        <taxon>Tetrahymena</taxon>
    </lineage>
</organism>
<dbReference type="Proteomes" id="UP000009168">
    <property type="component" value="Unassembled WGS sequence"/>
</dbReference>
<proteinExistence type="predicted"/>
<keyword evidence="3" id="KW-1185">Reference proteome</keyword>
<dbReference type="KEGG" id="tet:TTHERM_00030270"/>
<keyword evidence="1" id="KW-1133">Transmembrane helix</keyword>
<accession>Q22MU6</accession>
<name>Q22MU6_TETTS</name>
<dbReference type="AlphaFoldDB" id="Q22MU6"/>
<dbReference type="InParanoid" id="Q22MU6"/>
<dbReference type="HOGENOM" id="CLU_009697_0_0_1"/>
<sequence length="773" mass="89798">MNELFSNRQVGGGFTILRKLDIFGVPIQINFNYENKHTTKFGGIVSLAVFSLIFVFLINLLLQISNKNNPQVIQEQLVVDSPSRFDLSDQNFNFAIGLLDENFSPFFDESYYKIRGNFLFKQNYTYPNGTVTQEFQSQEIELVRCTAESFKVDGTQNFFLSQQYNNLYCIKDISKFYLVGQFDQPNFSVIQYFISQCSGSNCQNSTEIKRKLSISQLQIYYSNYAVKVSNLTQPFQPIGQSLFWQTNLLLGQVIDITYMNTYVTDDLGLISNSYVTKTNLLYSDNRVIFSSSASDYIYSISIYMEKNREQQYRRSYLKFTQAISQVGGIYNVLFLIGCLIAQPYSYLELQRKIVNSTFSFSGDYLTNNGNKNNKRKKSNKNKKKNLEAMQSNIACDGKSSNKSTNTQLNIQNFQDALKNKDYLQPDKDQKGNNTSRPVLDKTKDQEDLKYDIISSIYNEFKIRSIEYFKYYLKCFSCFKSDIQTILNFGTNKIYEFTDICFIVNKLIEVEKLKHLLLNDQQLKLFEYVPKPKITKSIISDYNQAKQNEKQLKKAIKQKQIVQLDIFENKPIQVQDPQQLNILTIMNKSQLDKARDAQQAFNYIYKHQKKLTKIDKKLILLLDEKHLPLFNSNSLENSIVGKYNSLMQININSQNQESIESQAKQNKNYENTLDQSQIRKSLYFFEQKNKNIEVIEETQKEEQNIQNSAPPLKQEDNLASSIALENISMSCYSYVNNIPQQLSVLAASPAFNIIEDFNFKTSNPQQYQETDREQ</sequence>
<gene>
    <name evidence="2" type="ORF">TTHERM_00030270</name>
</gene>
<dbReference type="GO" id="GO:0005634">
    <property type="term" value="C:nucleus"/>
    <property type="evidence" value="ECO:0007669"/>
    <property type="project" value="TreeGrafter"/>
</dbReference>
<keyword evidence="1" id="KW-0812">Transmembrane</keyword>
<dbReference type="RefSeq" id="XP_976924.1">
    <property type="nucleotide sequence ID" value="XM_971831.1"/>
</dbReference>
<protein>
    <submittedName>
        <fullName evidence="2">Ubiquitin-conjugating enzyme family protein</fullName>
    </submittedName>
</protein>
<evidence type="ECO:0000313" key="2">
    <source>
        <dbReference type="EMBL" id="EAR86356.1"/>
    </source>
</evidence>
<dbReference type="PANTHER" id="PTHR31398:SF0">
    <property type="entry name" value="MEIOTIC NUCLEAR DIVISION PROTEIN 1 HOMOLOG"/>
    <property type="match status" value="1"/>
</dbReference>
<feature type="transmembrane region" description="Helical" evidence="1">
    <location>
        <begin position="41"/>
        <end position="62"/>
    </location>
</feature>